<gene>
    <name evidence="1" type="ORF">KM029_07580</name>
</gene>
<name>A0ABX8GZE6_9BACT</name>
<reference evidence="1 2" key="1">
    <citation type="submission" date="2021-05" db="EMBL/GenBank/DDBJ databases">
        <title>Comparative genomic studies on the polysaccharide-degrading batcterial strains of the Flammeovirga genus.</title>
        <authorList>
            <person name="Zewei F."/>
            <person name="Zheng Z."/>
            <person name="Yu L."/>
            <person name="Ruyue G."/>
            <person name="Yanhong M."/>
            <person name="Yuanyuan C."/>
            <person name="Jingyan G."/>
            <person name="Wenjun H."/>
        </authorList>
    </citation>
    <scope>NUCLEOTIDE SEQUENCE [LARGE SCALE GENOMIC DNA]</scope>
    <source>
        <strain evidence="1 2">YS10</strain>
    </source>
</reference>
<evidence type="ECO:0000313" key="1">
    <source>
        <dbReference type="EMBL" id="QWG08793.1"/>
    </source>
</evidence>
<keyword evidence="2" id="KW-1185">Reference proteome</keyword>
<protein>
    <submittedName>
        <fullName evidence="1">Uncharacterized protein</fullName>
    </submittedName>
</protein>
<dbReference type="EMBL" id="CP076128">
    <property type="protein sequence ID" value="QWG08793.1"/>
    <property type="molecule type" value="Genomic_DNA"/>
</dbReference>
<accession>A0ABX8GZE6</accession>
<organism evidence="1 2">
    <name type="scientific">Flammeovirga kamogawensis</name>
    <dbReference type="NCBI Taxonomy" id="373891"/>
    <lineage>
        <taxon>Bacteria</taxon>
        <taxon>Pseudomonadati</taxon>
        <taxon>Bacteroidota</taxon>
        <taxon>Cytophagia</taxon>
        <taxon>Cytophagales</taxon>
        <taxon>Flammeovirgaceae</taxon>
        <taxon>Flammeovirga</taxon>
    </lineage>
</organism>
<sequence>MLSTKISSSIFLILFSVLYFSTVSIASKIYFTSKKSVVTLALNNYTGKNASYSIKSHENEFISSKTIDVNENLREEIDFSAFEEGEYLLEVNLEGMKINKKVRLSSRKKVSVISNNYSNANKSFTLNVKRGKLNIKTTQVLSDNFTLEFYNLDEDLLYTNTFLARYNSMSSMDLSTLGNSRVIMNIIFGETTYQEYLFNY</sequence>
<dbReference type="Proteomes" id="UP000682802">
    <property type="component" value="Chromosome 1"/>
</dbReference>
<dbReference type="RefSeq" id="WP_144072702.1">
    <property type="nucleotide sequence ID" value="NZ_CP076128.1"/>
</dbReference>
<proteinExistence type="predicted"/>
<dbReference type="Gene3D" id="2.60.40.3080">
    <property type="match status" value="1"/>
</dbReference>
<evidence type="ECO:0000313" key="2">
    <source>
        <dbReference type="Proteomes" id="UP000682802"/>
    </source>
</evidence>